<name>A0A4R3LBU0_9BACL</name>
<feature type="domain" description="Helicase C-terminal" evidence="1">
    <location>
        <begin position="770"/>
        <end position="933"/>
    </location>
</feature>
<gene>
    <name evidence="2" type="ORF">EDD58_102355</name>
</gene>
<organism evidence="2 3">
    <name type="scientific">Hazenella coriacea</name>
    <dbReference type="NCBI Taxonomy" id="1179467"/>
    <lineage>
        <taxon>Bacteria</taxon>
        <taxon>Bacillati</taxon>
        <taxon>Bacillota</taxon>
        <taxon>Bacilli</taxon>
        <taxon>Bacillales</taxon>
        <taxon>Thermoactinomycetaceae</taxon>
        <taxon>Hazenella</taxon>
    </lineage>
</organism>
<evidence type="ECO:0000313" key="3">
    <source>
        <dbReference type="Proteomes" id="UP000294937"/>
    </source>
</evidence>
<comment type="caution">
    <text evidence="2">The sequence shown here is derived from an EMBL/GenBank/DDBJ whole genome shotgun (WGS) entry which is preliminary data.</text>
</comment>
<dbReference type="Proteomes" id="UP000294937">
    <property type="component" value="Unassembled WGS sequence"/>
</dbReference>
<reference evidence="2 3" key="1">
    <citation type="submission" date="2019-03" db="EMBL/GenBank/DDBJ databases">
        <title>Genomic Encyclopedia of Type Strains, Phase IV (KMG-IV): sequencing the most valuable type-strain genomes for metagenomic binning, comparative biology and taxonomic classification.</title>
        <authorList>
            <person name="Goeker M."/>
        </authorList>
    </citation>
    <scope>NUCLEOTIDE SEQUENCE [LARGE SCALE GENOMIC DNA]</scope>
    <source>
        <strain evidence="2 3">DSM 45707</strain>
    </source>
</reference>
<accession>A0A4R3LBU0</accession>
<dbReference type="AlphaFoldDB" id="A0A4R3LBU0"/>
<keyword evidence="3" id="KW-1185">Reference proteome</keyword>
<evidence type="ECO:0000313" key="2">
    <source>
        <dbReference type="EMBL" id="TCS95774.1"/>
    </source>
</evidence>
<dbReference type="PROSITE" id="PS51194">
    <property type="entry name" value="HELICASE_CTER"/>
    <property type="match status" value="1"/>
</dbReference>
<dbReference type="InterPro" id="IPR027417">
    <property type="entry name" value="P-loop_NTPase"/>
</dbReference>
<keyword evidence="2" id="KW-0347">Helicase</keyword>
<dbReference type="InterPro" id="IPR001650">
    <property type="entry name" value="Helicase_C-like"/>
</dbReference>
<protein>
    <submittedName>
        <fullName evidence="2">Helicase-like protein</fullName>
    </submittedName>
</protein>
<dbReference type="SUPFAM" id="SSF52540">
    <property type="entry name" value="P-loop containing nucleoside triphosphate hydrolases"/>
    <property type="match status" value="1"/>
</dbReference>
<dbReference type="GO" id="GO:0004386">
    <property type="term" value="F:helicase activity"/>
    <property type="evidence" value="ECO:0007669"/>
    <property type="project" value="UniProtKB-KW"/>
</dbReference>
<evidence type="ECO:0000259" key="1">
    <source>
        <dbReference type="PROSITE" id="PS51194"/>
    </source>
</evidence>
<keyword evidence="2" id="KW-0378">Hydrolase</keyword>
<keyword evidence="2" id="KW-0547">Nucleotide-binding</keyword>
<dbReference type="RefSeq" id="WP_131923750.1">
    <property type="nucleotide sequence ID" value="NZ_SMAG01000002.1"/>
</dbReference>
<dbReference type="EMBL" id="SMAG01000002">
    <property type="protein sequence ID" value="TCS95774.1"/>
    <property type="molecule type" value="Genomic_DNA"/>
</dbReference>
<proteinExistence type="predicted"/>
<keyword evidence="2" id="KW-0067">ATP-binding</keyword>
<dbReference type="Gene3D" id="3.40.50.300">
    <property type="entry name" value="P-loop containing nucleotide triphosphate hydrolases"/>
    <property type="match status" value="1"/>
</dbReference>
<sequence>MISTFSYDYGFVYEYGYNIGLFSSLVQLKSENIELNPSIKDRLTKWMELPDQCFSNFVISFRNKNNITDESAFEEIRRNIEHIFFFGYFSGQHAMRHYIQSIPLIRNLKTEVVYFQSNFIDPLNQDILQDKLREAVVHDINKAFNYDMEESMINYYQKKGKFLKADSIVLLKQGTRFFLLITDNSVFLHRLVGIDNPERLLKSLQKIRSEMGRKTKFSHLTMDTSGIENIQLHRLLLQYAHVVKDKTLLKIVQAGSYAYSFLDFMTKKAKIQTGNCEVSIMGKVDYDYSIVNFKIPLKGWTHTEEGVLLKRCHQEYKNLPLVTPNPEPNGIPQIKKDEIPPVAKEILLRNMIRNTNIDHESLKDFVKEVQGTFSISDHIEGFQNTAGKYGEGKTFRDDHARSVTDGLKEIERRILYLTGNPGIGKTTVIVDELKKHERFLFLYTSCRRTVNDDILLKFKEGDRLFVDDLIALSTSFTDEQVINAVPVNVVNYVMNDDKRLQPSRKLTYLPKNRDRHEEKGSHIFRDVGDNEFIEDFQSKTGGVLKRLCEGIQEQIENPNIRKVIGTFSIQALKRTKEKTTIQHLQKLFPFVRYLEEVDVVIDYNAFDQFVERYPICWIMIDEITGTDEGVHLYQSLKKWLFDNIYSKLDEKRREKWNVKLIVADASMTNETIVHRCLNKESRFDHSKIYITSENEGTMPIQTKEIPIPIKKGKVNGWLVNTNSYPAKKLSLLYHIHVQGIPLDEYLAGKQPGVERLNKERSLSEKQDNIILDRVFEHLTANKEKPEQEQVIVYVQNIKRIEELKNKFIERYSLLFGEEAVEYQHYMVITSQLTAKARERAIQATDQVRCVFMTSSASRGISFKKSTKILAVLQAFNIEREMMEQIQLYYRMRGDSDWDIKKDKSIEFFVIDSYVYQDSDEEYQKSKIVIHLLSFLTLARASLVSRIFGKVEIGNRSLSLVPLGGSGISPVKYSLIQDVSDCMKLIAKELASKERFELLRELREEFNSTFGNMIVQTNEQIFQKGYTAEKIYPKFLQHARLNLSQLINFQPFCPFLFANGLLIFHIQDLISEKIAFLVHNRKNSESLMIKIKQALKEDLTEDLRKKLNHIIELLEYERENHRRLSNTFVENSRDDKRYVAIPVLAFSMFEAFKEYKGQDTDETFLDALYGLTRAFTDVTSVTPITSDYKDIPFITFKSDALEESFDSRFQQNYLLTSTEINILNLLLLEKI</sequence>
<dbReference type="OrthoDB" id="5557210at2"/>